<evidence type="ECO:0000313" key="2">
    <source>
        <dbReference type="EMBL" id="NHZ78721.1"/>
    </source>
</evidence>
<proteinExistence type="predicted"/>
<evidence type="ECO:0000313" key="3">
    <source>
        <dbReference type="Proteomes" id="UP000621455"/>
    </source>
</evidence>
<evidence type="ECO:0000256" key="1">
    <source>
        <dbReference type="SAM" id="Phobius"/>
    </source>
</evidence>
<keyword evidence="1" id="KW-1133">Transmembrane helix</keyword>
<feature type="transmembrane region" description="Helical" evidence="1">
    <location>
        <begin position="345"/>
        <end position="362"/>
    </location>
</feature>
<feature type="transmembrane region" description="Helical" evidence="1">
    <location>
        <begin position="187"/>
        <end position="206"/>
    </location>
</feature>
<feature type="transmembrane region" description="Helical" evidence="1">
    <location>
        <begin position="250"/>
        <end position="270"/>
    </location>
</feature>
<protein>
    <recommendedName>
        <fullName evidence="4">DUF2157 domain-containing protein</fullName>
    </recommendedName>
</protein>
<comment type="caution">
    <text evidence="2">The sequence shown here is derived from an EMBL/GenBank/DDBJ whole genome shotgun (WGS) entry which is preliminary data.</text>
</comment>
<feature type="transmembrane region" description="Helical" evidence="1">
    <location>
        <begin position="162"/>
        <end position="181"/>
    </location>
</feature>
<evidence type="ECO:0008006" key="4">
    <source>
        <dbReference type="Google" id="ProtNLM"/>
    </source>
</evidence>
<organism evidence="2 3">
    <name type="scientific">Massilia frigida</name>
    <dbReference type="NCBI Taxonomy" id="2609281"/>
    <lineage>
        <taxon>Bacteria</taxon>
        <taxon>Pseudomonadati</taxon>
        <taxon>Pseudomonadota</taxon>
        <taxon>Betaproteobacteria</taxon>
        <taxon>Burkholderiales</taxon>
        <taxon>Oxalobacteraceae</taxon>
        <taxon>Telluria group</taxon>
        <taxon>Massilia</taxon>
    </lineage>
</organism>
<feature type="transmembrane region" description="Helical" evidence="1">
    <location>
        <begin position="368"/>
        <end position="386"/>
    </location>
</feature>
<feature type="transmembrane region" description="Helical" evidence="1">
    <location>
        <begin position="393"/>
        <end position="411"/>
    </location>
</feature>
<feature type="transmembrane region" description="Helical" evidence="1">
    <location>
        <begin position="282"/>
        <end position="305"/>
    </location>
</feature>
<accession>A0ABX0N0G2</accession>
<feature type="transmembrane region" description="Helical" evidence="1">
    <location>
        <begin position="317"/>
        <end position="333"/>
    </location>
</feature>
<feature type="transmembrane region" description="Helical" evidence="1">
    <location>
        <begin position="226"/>
        <end position="244"/>
    </location>
</feature>
<dbReference type="Proteomes" id="UP000621455">
    <property type="component" value="Unassembled WGS sequence"/>
</dbReference>
<feature type="transmembrane region" description="Helical" evidence="1">
    <location>
        <begin position="122"/>
        <end position="142"/>
    </location>
</feature>
<keyword evidence="1" id="KW-0812">Transmembrane</keyword>
<dbReference type="EMBL" id="WHJG01000004">
    <property type="protein sequence ID" value="NHZ78721.1"/>
    <property type="molecule type" value="Genomic_DNA"/>
</dbReference>
<reference evidence="2 3" key="1">
    <citation type="submission" date="2019-10" db="EMBL/GenBank/DDBJ databases">
        <title>Taxonomy of Antarctic Massilia spp.: description of Massilia rubra sp. nov., Massilia aquatica sp. nov., Massilia mucilaginosa sp. nov., Massilia frigida sp. nov. isolated from streams, lakes and regoliths.</title>
        <authorList>
            <person name="Holochova P."/>
            <person name="Sedlacek I."/>
            <person name="Kralova S."/>
            <person name="Maslanova I."/>
            <person name="Busse H.-J."/>
            <person name="Stankova E."/>
            <person name="Vrbovska V."/>
            <person name="Kovarovic V."/>
            <person name="Bartak M."/>
            <person name="Svec P."/>
            <person name="Pantucek R."/>
        </authorList>
    </citation>
    <scope>NUCLEOTIDE SEQUENCE [LARGE SCALE GENOMIC DNA]</scope>
    <source>
        <strain evidence="2 3">CCM 8695</strain>
    </source>
</reference>
<keyword evidence="3" id="KW-1185">Reference proteome</keyword>
<keyword evidence="1" id="KW-0472">Membrane</keyword>
<sequence length="423" mass="47085">MAIRCRRNRHRMRYHPINIFRRNNMLFAWRLVFIGWMLIMSAGVFAQDRAAVPHQAPASAAPARTAGDIKTELIRQMQNDGYLSERMAKEVAGKYVSPGDFRETAAGAVTAQASQPPVWSRYMSWVNLIKVVAVICFLVVFYETILKLARALWTYVIKVPTIVYQLVFLSLTGVGTLWPEAIWPSQALYVALFCGFANVLLVGWIVDTCKVVPDTLKKLFPPFRRAPLSTACALGMVYFGALALMHQSGIFGFFAAVCLSGVLSFYMVYTPGTLYLKLDERMLKGVVVGHLSVLAAYCVVRTHGIHWESIQYFEAGLEYYCTIGLSLALLVGASPWPSRAQRNRYLALFIVLAVWASLGYLFLDLKVIASILLCFFVLLVLEWIAYLGFRTNVLIGAGALGASLYGIAVLLEKYSSLIILAGN</sequence>
<name>A0ABX0N0G2_9BURK</name>
<gene>
    <name evidence="2" type="ORF">F2P44_05435</name>
</gene>
<dbReference type="RefSeq" id="WP_167085708.1">
    <property type="nucleotide sequence ID" value="NZ_WHJG01000004.1"/>
</dbReference>